<proteinExistence type="predicted"/>
<dbReference type="PANTHER" id="PTHR11905">
    <property type="entry name" value="ADAM A DISINTEGRIN AND METALLOPROTEASE DOMAIN"/>
    <property type="match status" value="1"/>
</dbReference>
<dbReference type="GO" id="GO:0007229">
    <property type="term" value="P:integrin-mediated signaling pathway"/>
    <property type="evidence" value="ECO:0007669"/>
    <property type="project" value="UniProtKB-KW"/>
</dbReference>
<feature type="chain" id="PRO_5008276468" evidence="4">
    <location>
        <begin position="23"/>
        <end position="684"/>
    </location>
</feature>
<feature type="region of interest" description="Disordered" evidence="2">
    <location>
        <begin position="480"/>
        <end position="534"/>
    </location>
</feature>
<evidence type="ECO:0000259" key="5">
    <source>
        <dbReference type="PROSITE" id="PS50214"/>
    </source>
</evidence>
<dbReference type="Pfam" id="PF00200">
    <property type="entry name" value="Disintegrin"/>
    <property type="match status" value="1"/>
</dbReference>
<dbReference type="PROSITE" id="PS50214">
    <property type="entry name" value="DISINTEGRIN_2"/>
    <property type="match status" value="1"/>
</dbReference>
<evidence type="ECO:0000313" key="6">
    <source>
        <dbReference type="EMBL" id="OAQ30728.1"/>
    </source>
</evidence>
<dbReference type="Proteomes" id="UP000078512">
    <property type="component" value="Unassembled WGS sequence"/>
</dbReference>
<feature type="signal peptide" evidence="4">
    <location>
        <begin position="1"/>
        <end position="22"/>
    </location>
</feature>
<gene>
    <name evidence="6" type="ORF">K457DRAFT_17906</name>
</gene>
<feature type="compositionally biased region" description="Low complexity" evidence="2">
    <location>
        <begin position="50"/>
        <end position="78"/>
    </location>
</feature>
<evidence type="ECO:0000256" key="2">
    <source>
        <dbReference type="SAM" id="MobiDB-lite"/>
    </source>
</evidence>
<feature type="region of interest" description="Disordered" evidence="2">
    <location>
        <begin position="611"/>
        <end position="647"/>
    </location>
</feature>
<dbReference type="EMBL" id="KV442033">
    <property type="protein sequence ID" value="OAQ30728.1"/>
    <property type="molecule type" value="Genomic_DNA"/>
</dbReference>
<keyword evidence="6" id="KW-0401">Integrin</keyword>
<evidence type="ECO:0000256" key="3">
    <source>
        <dbReference type="SAM" id="Phobius"/>
    </source>
</evidence>
<dbReference type="FunFam" id="4.10.70.10:FF:000001">
    <property type="entry name" value="Disintegrin and metalloproteinase domain-containing protein 22"/>
    <property type="match status" value="1"/>
</dbReference>
<keyword evidence="1" id="KW-1015">Disulfide bond</keyword>
<evidence type="ECO:0000256" key="4">
    <source>
        <dbReference type="SAM" id="SignalP"/>
    </source>
</evidence>
<feature type="domain" description="Disintegrin" evidence="5">
    <location>
        <begin position="84"/>
        <end position="167"/>
    </location>
</feature>
<reference evidence="6 7" key="1">
    <citation type="submission" date="2016-05" db="EMBL/GenBank/DDBJ databases">
        <title>Genome sequencing reveals origins of a unique bacterial endosymbiosis in the earliest lineages of terrestrial Fungi.</title>
        <authorList>
            <consortium name="DOE Joint Genome Institute"/>
            <person name="Uehling J."/>
            <person name="Gryganskyi A."/>
            <person name="Hameed K."/>
            <person name="Tschaplinski T."/>
            <person name="Misztal P."/>
            <person name="Wu S."/>
            <person name="Desiro A."/>
            <person name="Vande Pol N."/>
            <person name="Du Z.-Y."/>
            <person name="Zienkiewicz A."/>
            <person name="Zienkiewicz K."/>
            <person name="Morin E."/>
            <person name="Tisserant E."/>
            <person name="Splivallo R."/>
            <person name="Hainaut M."/>
            <person name="Henrissat B."/>
            <person name="Ohm R."/>
            <person name="Kuo A."/>
            <person name="Yan J."/>
            <person name="Lipzen A."/>
            <person name="Nolan M."/>
            <person name="Labutti K."/>
            <person name="Barry K."/>
            <person name="Goldstein A."/>
            <person name="Labbe J."/>
            <person name="Schadt C."/>
            <person name="Tuskan G."/>
            <person name="Grigoriev I."/>
            <person name="Martin F."/>
            <person name="Vilgalys R."/>
            <person name="Bonito G."/>
        </authorList>
    </citation>
    <scope>NUCLEOTIDE SEQUENCE [LARGE SCALE GENOMIC DNA]</scope>
    <source>
        <strain evidence="6 7">AG-77</strain>
    </source>
</reference>
<feature type="region of interest" description="Disordered" evidence="2">
    <location>
        <begin position="662"/>
        <end position="684"/>
    </location>
</feature>
<dbReference type="AlphaFoldDB" id="A0A197K0J6"/>
<feature type="compositionally biased region" description="Pro residues" evidence="2">
    <location>
        <begin position="611"/>
        <end position="623"/>
    </location>
</feature>
<dbReference type="PANTHER" id="PTHR11905:SF159">
    <property type="entry name" value="ADAM METALLOPROTEASE"/>
    <property type="match status" value="1"/>
</dbReference>
<dbReference type="OrthoDB" id="5951731at2759"/>
<keyword evidence="3" id="KW-0812">Transmembrane</keyword>
<evidence type="ECO:0000256" key="1">
    <source>
        <dbReference type="ARBA" id="ARBA00023157"/>
    </source>
</evidence>
<accession>A0A197K0J6</accession>
<feature type="region of interest" description="Disordered" evidence="2">
    <location>
        <begin position="32"/>
        <end position="78"/>
    </location>
</feature>
<dbReference type="InterPro" id="IPR036436">
    <property type="entry name" value="Disintegrin_dom_sf"/>
</dbReference>
<feature type="compositionally biased region" description="Polar residues" evidence="2">
    <location>
        <begin position="627"/>
        <end position="642"/>
    </location>
</feature>
<dbReference type="InterPro" id="IPR001762">
    <property type="entry name" value="Disintegrin_dom"/>
</dbReference>
<dbReference type="SMART" id="SM00050">
    <property type="entry name" value="DISIN"/>
    <property type="match status" value="1"/>
</dbReference>
<feature type="transmembrane region" description="Helical" evidence="3">
    <location>
        <begin position="276"/>
        <end position="299"/>
    </location>
</feature>
<keyword evidence="3" id="KW-1133">Transmembrane helix</keyword>
<name>A0A197K0J6_9FUNG</name>
<dbReference type="Gene3D" id="4.10.70.10">
    <property type="entry name" value="Disintegrin domain"/>
    <property type="match status" value="1"/>
</dbReference>
<dbReference type="SUPFAM" id="SSF57552">
    <property type="entry name" value="Blood coagulation inhibitor (disintegrin)"/>
    <property type="match status" value="1"/>
</dbReference>
<organism evidence="6 7">
    <name type="scientific">Linnemannia elongata AG-77</name>
    <dbReference type="NCBI Taxonomy" id="1314771"/>
    <lineage>
        <taxon>Eukaryota</taxon>
        <taxon>Fungi</taxon>
        <taxon>Fungi incertae sedis</taxon>
        <taxon>Mucoromycota</taxon>
        <taxon>Mortierellomycotina</taxon>
        <taxon>Mortierellomycetes</taxon>
        <taxon>Mortierellales</taxon>
        <taxon>Mortierellaceae</taxon>
        <taxon>Linnemannia</taxon>
    </lineage>
</organism>
<sequence length="684" mass="71953">MKITRAFIAALVVGCLCTIVSADVAHKVETTPAAAHPEPAHSDPAHPHPKAAAPSAAHDQAAAVVAASAPKAPTTPASTTIATPPVCGNGIIEHGEECDCGSPQECAKDPCCNAKTCKLNVGAQCSNQQECCNQCQFRPSTFVCRSATSECDAVEMCSGKSGKCPTNKKTCPKSHSSVPSNSTTSCGAELCTERDLQCQSQQSDSNYNFASACPTASASCQMSCSDPTDIASHPPRCVSLLVHFEDGTACGEGGVCTSGTCVGDKSNSAFFKKNTITFAIGGGCIVVAFFFCFFGIICSRRRKRLQRQKERKQEDSYQMAETNDRDLYRKSNIRIGLDPNENGMVDVLTPYDGSYGSGNLTRRPSATALARAGGRSAGPYAPDALLTEQEMALALESDSNQRMGGPSLSNWPAPPISRERTGYFDIPPTGGGKGKGTLQKSPSVGNHIVYVPPPLPPPAITTPTTSKTLGVVSPYADDAMIVFPPDSPPRSANSGAKPPSSQQAPHIRIGEPASSSSSSRGPASTMNDDEPSFLDLNNTLTVDRYNKAAPAKDRTSVNSFFSGLALDDPSPESYSLPPILPEPSFASEEYVMPAPIARVIPVPTSRGITPPSPVPSAAIPPLPVTKSPKSNNSNAQQQSAYERQQEEFQVASCFAQDLGFEIVHPSPAGSPRHKAATPTGSRRL</sequence>
<dbReference type="STRING" id="1314771.A0A197K0J6"/>
<feature type="compositionally biased region" description="Polar residues" evidence="2">
    <location>
        <begin position="490"/>
        <end position="504"/>
    </location>
</feature>
<keyword evidence="3" id="KW-0472">Membrane</keyword>
<protein>
    <submittedName>
        <fullName evidence="6">Disintegrin-domain-containing protein</fullName>
    </submittedName>
</protein>
<keyword evidence="7" id="KW-1185">Reference proteome</keyword>
<keyword evidence="4" id="KW-0732">Signal</keyword>
<evidence type="ECO:0000313" key="7">
    <source>
        <dbReference type="Proteomes" id="UP000078512"/>
    </source>
</evidence>